<dbReference type="InterPro" id="IPR028082">
    <property type="entry name" value="Peripla_BP_I"/>
</dbReference>
<evidence type="ECO:0000256" key="12">
    <source>
        <dbReference type="ARBA" id="ARBA00023170"/>
    </source>
</evidence>
<evidence type="ECO:0000256" key="5">
    <source>
        <dbReference type="ARBA" id="ARBA00022670"/>
    </source>
</evidence>
<comment type="caution">
    <text evidence="20">The sequence shown here is derived from an EMBL/GenBank/DDBJ whole genome shotgun (WGS) entry which is preliminary data.</text>
</comment>
<dbReference type="InterPro" id="IPR018200">
    <property type="entry name" value="USP_CS"/>
</dbReference>
<evidence type="ECO:0000256" key="15">
    <source>
        <dbReference type="SAM" id="MobiDB-lite"/>
    </source>
</evidence>
<dbReference type="Gene3D" id="3.10.20.90">
    <property type="entry name" value="Phosphatidylinositol 3-kinase Catalytic Subunit, Chain A, domain 1"/>
    <property type="match status" value="1"/>
</dbReference>
<dbReference type="Pfam" id="PF00443">
    <property type="entry name" value="UCH"/>
    <property type="match status" value="1"/>
</dbReference>
<dbReference type="EMBL" id="SCEB01214692">
    <property type="protein sequence ID" value="RXM33786.1"/>
    <property type="molecule type" value="Genomic_DNA"/>
</dbReference>
<evidence type="ECO:0000256" key="16">
    <source>
        <dbReference type="SAM" id="SignalP"/>
    </source>
</evidence>
<dbReference type="PANTHER" id="PTHR21646">
    <property type="entry name" value="UBIQUITIN CARBOXYL-TERMINAL HYDROLASE"/>
    <property type="match status" value="1"/>
</dbReference>
<feature type="domain" description="DUSP" evidence="19">
    <location>
        <begin position="216"/>
        <end position="322"/>
    </location>
</feature>
<dbReference type="Pfam" id="PF01094">
    <property type="entry name" value="ANF_receptor"/>
    <property type="match status" value="1"/>
</dbReference>
<dbReference type="GO" id="GO:0004930">
    <property type="term" value="F:G protein-coupled receptor activity"/>
    <property type="evidence" value="ECO:0007669"/>
    <property type="project" value="InterPro"/>
</dbReference>
<dbReference type="Gene3D" id="3.40.50.2300">
    <property type="match status" value="1"/>
</dbReference>
<dbReference type="PROSITE" id="PS00346">
    <property type="entry name" value="ETS_DOMAIN_2"/>
    <property type="match status" value="1"/>
</dbReference>
<keyword evidence="6" id="KW-0812">Transmembrane</keyword>
<evidence type="ECO:0000256" key="14">
    <source>
        <dbReference type="RuleBase" id="RU004019"/>
    </source>
</evidence>
<keyword evidence="21" id="KW-1185">Reference proteome</keyword>
<dbReference type="GO" id="GO:0016020">
    <property type="term" value="C:membrane"/>
    <property type="evidence" value="ECO:0007669"/>
    <property type="project" value="UniProtKB-SubCell"/>
</dbReference>
<dbReference type="InterPro" id="IPR028135">
    <property type="entry name" value="Ub_USP-typ"/>
</dbReference>
<evidence type="ECO:0000256" key="10">
    <source>
        <dbReference type="ARBA" id="ARBA00022989"/>
    </source>
</evidence>
<dbReference type="InterPro" id="IPR036388">
    <property type="entry name" value="WH-like_DNA-bd_sf"/>
</dbReference>
<evidence type="ECO:0000256" key="11">
    <source>
        <dbReference type="ARBA" id="ARBA00023136"/>
    </source>
</evidence>
<dbReference type="Gene3D" id="1.10.10.10">
    <property type="entry name" value="Winged helix-like DNA-binding domain superfamily/Winged helix DNA-binding domain"/>
    <property type="match status" value="1"/>
</dbReference>
<feature type="region of interest" description="Disordered" evidence="15">
    <location>
        <begin position="955"/>
        <end position="1033"/>
    </location>
</feature>
<feature type="compositionally biased region" description="Low complexity" evidence="15">
    <location>
        <begin position="867"/>
        <end position="877"/>
    </location>
</feature>
<dbReference type="GO" id="GO:0003700">
    <property type="term" value="F:DNA-binding transcription factor activity"/>
    <property type="evidence" value="ECO:0007669"/>
    <property type="project" value="InterPro"/>
</dbReference>
<evidence type="ECO:0000256" key="8">
    <source>
        <dbReference type="ARBA" id="ARBA00022801"/>
    </source>
</evidence>
<dbReference type="GO" id="GO:0004843">
    <property type="term" value="F:cysteine-type deubiquitinase activity"/>
    <property type="evidence" value="ECO:0007669"/>
    <property type="project" value="UniProtKB-EC"/>
</dbReference>
<dbReference type="AlphaFoldDB" id="A0A444UF23"/>
<proteinExistence type="inferred from homology"/>
<dbReference type="InterPro" id="IPR035927">
    <property type="entry name" value="DUSP-like_sf"/>
</dbReference>
<dbReference type="InterPro" id="IPR036390">
    <property type="entry name" value="WH_DNA-bd_sf"/>
</dbReference>
<dbReference type="SUPFAM" id="SSF53822">
    <property type="entry name" value="Periplasmic binding protein-like I"/>
    <property type="match status" value="1"/>
</dbReference>
<evidence type="ECO:0000256" key="9">
    <source>
        <dbReference type="ARBA" id="ARBA00022807"/>
    </source>
</evidence>
<dbReference type="InterPro" id="IPR050185">
    <property type="entry name" value="Ub_carboxyl-term_hydrolase"/>
</dbReference>
<dbReference type="Pfam" id="PF00178">
    <property type="entry name" value="Ets"/>
    <property type="match status" value="1"/>
</dbReference>
<keyword evidence="8 20" id="KW-0378">Hydrolase</keyword>
<evidence type="ECO:0000313" key="20">
    <source>
        <dbReference type="EMBL" id="RXM33786.1"/>
    </source>
</evidence>
<evidence type="ECO:0000256" key="13">
    <source>
        <dbReference type="ARBA" id="ARBA00023180"/>
    </source>
</evidence>
<dbReference type="GO" id="GO:0016579">
    <property type="term" value="P:protein deubiquitination"/>
    <property type="evidence" value="ECO:0007669"/>
    <property type="project" value="InterPro"/>
</dbReference>
<dbReference type="InterPro" id="IPR001828">
    <property type="entry name" value="ANF_lig-bd_rcpt"/>
</dbReference>
<evidence type="ECO:0000313" key="21">
    <source>
        <dbReference type="Proteomes" id="UP000289886"/>
    </source>
</evidence>
<dbReference type="GO" id="GO:0005634">
    <property type="term" value="C:nucleus"/>
    <property type="evidence" value="ECO:0007669"/>
    <property type="project" value="UniProtKB-SubCell"/>
</dbReference>
<dbReference type="PROSITE" id="PS50235">
    <property type="entry name" value="USP_3"/>
    <property type="match status" value="1"/>
</dbReference>
<dbReference type="SUPFAM" id="SSF54001">
    <property type="entry name" value="Cysteine proteinases"/>
    <property type="match status" value="1"/>
</dbReference>
<dbReference type="InterPro" id="IPR038765">
    <property type="entry name" value="Papain-like_cys_pep_sf"/>
</dbReference>
<dbReference type="InterPro" id="IPR000337">
    <property type="entry name" value="GPCR_3"/>
</dbReference>
<evidence type="ECO:0000256" key="3">
    <source>
        <dbReference type="ARBA" id="ARBA00005562"/>
    </source>
</evidence>
<dbReference type="EC" id="3.4.19.12" evidence="4"/>
<dbReference type="InterPro" id="IPR000418">
    <property type="entry name" value="Ets_dom"/>
</dbReference>
<keyword evidence="7" id="KW-0833">Ubl conjugation pathway</keyword>
<feature type="region of interest" description="Disordered" evidence="15">
    <location>
        <begin position="805"/>
        <end position="832"/>
    </location>
</feature>
<dbReference type="SMART" id="SM00695">
    <property type="entry name" value="DUSP"/>
    <property type="match status" value="1"/>
</dbReference>
<feature type="signal peptide" evidence="16">
    <location>
        <begin position="1"/>
        <end position="37"/>
    </location>
</feature>
<dbReference type="InterPro" id="IPR001394">
    <property type="entry name" value="Peptidase_C19_UCH"/>
</dbReference>
<dbReference type="FunFam" id="3.40.50.2300:FF:000196">
    <property type="entry name" value="Glutamate metabotropic receptor 7"/>
    <property type="match status" value="1"/>
</dbReference>
<feature type="domain" description="ETS" evidence="17">
    <location>
        <begin position="637"/>
        <end position="717"/>
    </location>
</feature>
<dbReference type="Gene3D" id="3.90.70.10">
    <property type="entry name" value="Cysteine proteinases"/>
    <property type="match status" value="1"/>
</dbReference>
<comment type="similarity">
    <text evidence="3 14">Belongs to the ETS family.</text>
</comment>
<keyword evidence="12" id="KW-0675">Receptor</keyword>
<evidence type="ECO:0000259" key="18">
    <source>
        <dbReference type="PROSITE" id="PS50235"/>
    </source>
</evidence>
<keyword evidence="14" id="KW-0238">DNA-binding</keyword>
<dbReference type="InterPro" id="IPR028889">
    <property type="entry name" value="USP"/>
</dbReference>
<accession>A0A444UF23</accession>
<feature type="domain" description="USP" evidence="18">
    <location>
        <begin position="445"/>
        <end position="745"/>
    </location>
</feature>
<dbReference type="PRINTS" id="PR00454">
    <property type="entry name" value="ETSDOMAIN"/>
</dbReference>
<reference evidence="20 21" key="1">
    <citation type="submission" date="2019-01" db="EMBL/GenBank/DDBJ databases">
        <title>Draft Genome and Complete Hox-Cluster Characterization of the Sterlet Sturgeon (Acipenser ruthenus).</title>
        <authorList>
            <person name="Wei Q."/>
        </authorList>
    </citation>
    <scope>NUCLEOTIDE SEQUENCE [LARGE SCALE GENOMIC DNA]</scope>
    <source>
        <strain evidence="20">WHYD16114868_AA</strain>
        <tissue evidence="20">Blood</tissue>
    </source>
</reference>
<dbReference type="SUPFAM" id="SSF46785">
    <property type="entry name" value="Winged helix' DNA-binding domain"/>
    <property type="match status" value="1"/>
</dbReference>
<feature type="region of interest" description="Disordered" evidence="15">
    <location>
        <begin position="866"/>
        <end position="907"/>
    </location>
</feature>
<dbReference type="Pfam" id="PF14836">
    <property type="entry name" value="Ubiquitin_3"/>
    <property type="match status" value="1"/>
</dbReference>
<keyword evidence="5" id="KW-0645">Protease</keyword>
<organism evidence="20 21">
    <name type="scientific">Acipenser ruthenus</name>
    <name type="common">Sterlet sturgeon</name>
    <dbReference type="NCBI Taxonomy" id="7906"/>
    <lineage>
        <taxon>Eukaryota</taxon>
        <taxon>Metazoa</taxon>
        <taxon>Chordata</taxon>
        <taxon>Craniata</taxon>
        <taxon>Vertebrata</taxon>
        <taxon>Euteleostomi</taxon>
        <taxon>Actinopterygii</taxon>
        <taxon>Chondrostei</taxon>
        <taxon>Acipenseriformes</taxon>
        <taxon>Acipenseridae</taxon>
        <taxon>Acipenser</taxon>
    </lineage>
</organism>
<dbReference type="PROSITE" id="PS50061">
    <property type="entry name" value="ETS_DOMAIN_3"/>
    <property type="match status" value="1"/>
</dbReference>
<name>A0A444UF23_ACIRT</name>
<gene>
    <name evidence="20" type="ORF">EOD39_5234</name>
</gene>
<feature type="region of interest" description="Disordered" evidence="15">
    <location>
        <begin position="1068"/>
        <end position="1144"/>
    </location>
</feature>
<dbReference type="GO" id="GO:0006508">
    <property type="term" value="P:proteolysis"/>
    <property type="evidence" value="ECO:0007669"/>
    <property type="project" value="UniProtKB-KW"/>
</dbReference>
<feature type="chain" id="PRO_5019115286" description="ubiquitinyl hydrolase 1" evidence="16">
    <location>
        <begin position="38"/>
        <end position="1144"/>
    </location>
</feature>
<evidence type="ECO:0000256" key="7">
    <source>
        <dbReference type="ARBA" id="ARBA00022786"/>
    </source>
</evidence>
<protein>
    <recommendedName>
        <fullName evidence="4">ubiquitinyl hydrolase 1</fullName>
        <ecNumber evidence="4">3.4.19.12</ecNumber>
    </recommendedName>
</protein>
<dbReference type="PROSITE" id="PS00972">
    <property type="entry name" value="USP_1"/>
    <property type="match status" value="1"/>
</dbReference>
<dbReference type="SUPFAM" id="SSF143791">
    <property type="entry name" value="DUSP-like"/>
    <property type="match status" value="1"/>
</dbReference>
<dbReference type="Proteomes" id="UP000289886">
    <property type="component" value="Unassembled WGS sequence"/>
</dbReference>
<evidence type="ECO:0000256" key="4">
    <source>
        <dbReference type="ARBA" id="ARBA00012759"/>
    </source>
</evidence>
<evidence type="ECO:0000256" key="1">
    <source>
        <dbReference type="ARBA" id="ARBA00000707"/>
    </source>
</evidence>
<keyword evidence="11" id="KW-0472">Membrane</keyword>
<feature type="compositionally biased region" description="Low complexity" evidence="15">
    <location>
        <begin position="993"/>
        <end position="1008"/>
    </location>
</feature>
<dbReference type="PANTHER" id="PTHR21646:SF29">
    <property type="entry name" value="UBIQUITIN CARBOXYL-TERMINAL HYDROLASE 11"/>
    <property type="match status" value="1"/>
</dbReference>
<keyword evidence="13" id="KW-0325">Glycoprotein</keyword>
<dbReference type="InterPro" id="IPR006615">
    <property type="entry name" value="Pept_C19_DUSP"/>
</dbReference>
<evidence type="ECO:0000256" key="2">
    <source>
        <dbReference type="ARBA" id="ARBA00004141"/>
    </source>
</evidence>
<dbReference type="PRINTS" id="PR00248">
    <property type="entry name" value="GPCRMGR"/>
</dbReference>
<dbReference type="SMART" id="SM00413">
    <property type="entry name" value="ETS"/>
    <property type="match status" value="1"/>
</dbReference>
<dbReference type="Gene3D" id="3.30.2230.10">
    <property type="entry name" value="DUSP-like"/>
    <property type="match status" value="1"/>
</dbReference>
<evidence type="ECO:0000256" key="6">
    <source>
        <dbReference type="ARBA" id="ARBA00022692"/>
    </source>
</evidence>
<keyword evidence="14" id="KW-0539">Nucleus</keyword>
<evidence type="ECO:0000259" key="17">
    <source>
        <dbReference type="PROSITE" id="PS50061"/>
    </source>
</evidence>
<dbReference type="Pfam" id="PF06337">
    <property type="entry name" value="DUSP"/>
    <property type="match status" value="1"/>
</dbReference>
<comment type="subcellular location">
    <subcellularLocation>
        <location evidence="2">Membrane</location>
        <topology evidence="2">Multi-pass membrane protein</topology>
    </subcellularLocation>
    <subcellularLocation>
        <location evidence="14">Nucleus</location>
    </subcellularLocation>
</comment>
<dbReference type="GO" id="GO:0043565">
    <property type="term" value="F:sequence-specific DNA binding"/>
    <property type="evidence" value="ECO:0007669"/>
    <property type="project" value="InterPro"/>
</dbReference>
<evidence type="ECO:0000259" key="19">
    <source>
        <dbReference type="PROSITE" id="PS51283"/>
    </source>
</evidence>
<comment type="catalytic activity">
    <reaction evidence="1">
        <text>Thiol-dependent hydrolysis of ester, thioester, amide, peptide and isopeptide bonds formed by the C-terminal Gly of ubiquitin (a 76-residue protein attached to proteins as an intracellular targeting signal).</text>
        <dbReference type="EC" id="3.4.19.12"/>
    </reaction>
</comment>
<sequence>MVMSQYHQQQHRSVWGRSYYDCHALWLRLLCLVGVWSGQALSATQTHAIKIEGDITLGGLFPVHARGPAGLPCGEVKKEKGIHRLEAMLYALDQINSDPELLPNITLGVRILDTCSRDTYALEQSLSFVQALIQKDMSDVRCSNGEHPLIRKPERVAGVIGASASSVSIMVANVLRLFAEAVTGDSFLLARSSAVQCFPAIMAEAAAPDSTATEVPGLETQRREIEGLVRDQELRAGHSWYLLEKRWFTQWKEYVAAGDQNSSSFPGQIDNTELFQDLESHRLKDQLVEDEDFILVPAEAWHKLQAWYGTVSEQPALERKVVELPNTLKVEIYPVEIFLCLHSNVENTVTAQISRVDTIDAIQKEMRRLFEVPPSAETRLWMKSSDTSCERLRNTHLSALEACLGPGMTLIIETRNTDGTWPSSRPQITNSLDEQDLYQGQPGVCGLTNLGNTCFMNSALQCLSNTPPLTEYFLCSSYLEELNFTNPLGMKGEIAEAYADLIKQMWSGRHCSVAPRIFKTKVGHFASQFLGYQQHDSQELLSFLLDGLHEDLNRVKNKEYIELRDAEERPDQCGMVSVTFDPFCYLSVPLPVSKERVMEVFFVSLDPAAKPVQHRLLVPKAGKVSDLCTALSRQTSVPANQFLLHLLEDPDRQHLITWTSSDGEFKLLEAEEVARLWGLRKNKTNMNYDKLSRALRYYYDKKILKKVSGQKFVYKFVTYPDPVALETMKEEVNQRENPLDVLKLPGSVGAAVGEGLEGGDGPLCPSKILHLQRGPGGTNATPKSNRNDYMRSGLYSTFTIQSLQPASKPARTIKTESPQPREHTPPIPKEGIQHLPEVRIHPLGSPGGLESRPLDEPLTLQVIVTQPSPSSTPSLSPQAQLKITPESHPQKDPCVSDPSSKLQPPGECVDISQRHQIAVVIQPSLPDTGEGSQPSGDCILEIVPVEQSEIPSETAAKDAGLHTLTGEVPENTPDKGEPRVGQTEEEEKGEPGGVPSKSPAAAAPAASPEVQPPKAKKPKGLELPSSPTLLPCGLTQDKVNAAVSSLLAAGSAANTLTPTVITSHALVDPSVADPQPPPFGYPLLEHAQSHRATQPSQALIPVPHQWKQPDPSPSPQRGRSLHACGPLPGSSKTVTHPVEVGLAD</sequence>
<keyword evidence="16" id="KW-0732">Signal</keyword>
<dbReference type="PROSITE" id="PS51283">
    <property type="entry name" value="DUSP"/>
    <property type="match status" value="1"/>
</dbReference>
<keyword evidence="9" id="KW-0788">Thiol protease</keyword>
<keyword evidence="10" id="KW-1133">Transmembrane helix</keyword>